<comment type="caution">
    <text evidence="1">The sequence shown here is derived from an EMBL/GenBank/DDBJ whole genome shotgun (WGS) entry which is preliminary data.</text>
</comment>
<keyword evidence="2" id="KW-1185">Reference proteome</keyword>
<name>A0ABN9WYK4_9DINO</name>
<dbReference type="Proteomes" id="UP001189429">
    <property type="component" value="Unassembled WGS sequence"/>
</dbReference>
<feature type="non-terminal residue" evidence="1">
    <location>
        <position position="1"/>
    </location>
</feature>
<evidence type="ECO:0000313" key="1">
    <source>
        <dbReference type="EMBL" id="CAK0892010.1"/>
    </source>
</evidence>
<protein>
    <submittedName>
        <fullName evidence="1">Uncharacterized protein</fullName>
    </submittedName>
</protein>
<reference evidence="1" key="1">
    <citation type="submission" date="2023-10" db="EMBL/GenBank/DDBJ databases">
        <authorList>
            <person name="Chen Y."/>
            <person name="Shah S."/>
            <person name="Dougan E. K."/>
            <person name="Thang M."/>
            <person name="Chan C."/>
        </authorList>
    </citation>
    <scope>NUCLEOTIDE SEQUENCE [LARGE SCALE GENOMIC DNA]</scope>
</reference>
<feature type="non-terminal residue" evidence="1">
    <location>
        <position position="89"/>
    </location>
</feature>
<proteinExistence type="predicted"/>
<organism evidence="1 2">
    <name type="scientific">Prorocentrum cordatum</name>
    <dbReference type="NCBI Taxonomy" id="2364126"/>
    <lineage>
        <taxon>Eukaryota</taxon>
        <taxon>Sar</taxon>
        <taxon>Alveolata</taxon>
        <taxon>Dinophyceae</taxon>
        <taxon>Prorocentrales</taxon>
        <taxon>Prorocentraceae</taxon>
        <taxon>Prorocentrum</taxon>
    </lineage>
</organism>
<gene>
    <name evidence="1" type="ORF">PCOR1329_LOCUS71769</name>
</gene>
<evidence type="ECO:0000313" key="2">
    <source>
        <dbReference type="Proteomes" id="UP001189429"/>
    </source>
</evidence>
<dbReference type="EMBL" id="CAUYUJ010019549">
    <property type="protein sequence ID" value="CAK0892010.1"/>
    <property type="molecule type" value="Genomic_DNA"/>
</dbReference>
<sequence>YFRAFGEGWVLCNDQRAGMAPGAALALEGSSQPSTPAALLPPAALAEEVGDAFAALGRDVFMGNNVYCCRRRGSHCAAGDVRTAQKLGS</sequence>
<accession>A0ABN9WYK4</accession>